<evidence type="ECO:0000256" key="8">
    <source>
        <dbReference type="ARBA" id="ARBA00023288"/>
    </source>
</evidence>
<reference evidence="9" key="1">
    <citation type="submission" date="2013-04" db="EMBL/GenBank/DDBJ databases">
        <title>Comparative Genomics of Relapsing Fever Spirochetes.</title>
        <authorList>
            <person name="Schwan T.G."/>
            <person name="Raffel S.J."/>
            <person name="Porcella S.F."/>
            <person name="Martens C.A."/>
            <person name="Bruno D.P."/>
            <person name="Ricklefs S.M."/>
            <person name="Barbian K.B."/>
        </authorList>
    </citation>
    <scope>NUCLEOTIDE SEQUENCE</scope>
    <source>
        <strain evidence="9">YBT</strain>
        <plasmid evidence="9">unnamed</plasmid>
    </source>
</reference>
<dbReference type="Gene3D" id="1.20.120.240">
    <property type="entry name" value="Lipoprotein, type 6"/>
    <property type="match status" value="1"/>
</dbReference>
<keyword evidence="8" id="KW-0449">Lipoprotein</keyword>
<dbReference type="EMBL" id="CP005712">
    <property type="protein sequence ID" value="AHH13126.1"/>
    <property type="molecule type" value="Genomic_DNA"/>
</dbReference>
<dbReference type="InterPro" id="IPR036437">
    <property type="entry name" value="OspC-like_sf"/>
</dbReference>
<evidence type="ECO:0000313" key="9">
    <source>
        <dbReference type="EMBL" id="AHH13126.1"/>
    </source>
</evidence>
<dbReference type="Pfam" id="PF01441">
    <property type="entry name" value="Lipoprotein_6"/>
    <property type="match status" value="1"/>
</dbReference>
<dbReference type="SUPFAM" id="SSF63515">
    <property type="entry name" value="Outer surface protein C (OspC)"/>
    <property type="match status" value="1"/>
</dbReference>
<evidence type="ECO:0000256" key="1">
    <source>
        <dbReference type="ARBA" id="ARBA00003932"/>
    </source>
</evidence>
<geneLocation type="plasmid" evidence="9">
    <name>unnamed</name>
</geneLocation>
<keyword evidence="4" id="KW-0732">Signal</keyword>
<keyword evidence="9" id="KW-0614">Plasmid</keyword>
<organism evidence="9">
    <name type="scientific">Borrelia hermsii YBT</name>
    <dbReference type="NCBI Taxonomy" id="1313295"/>
    <lineage>
        <taxon>Bacteria</taxon>
        <taxon>Pseudomonadati</taxon>
        <taxon>Spirochaetota</taxon>
        <taxon>Spirochaetia</taxon>
        <taxon>Spirochaetales</taxon>
        <taxon>Borreliaceae</taxon>
        <taxon>Borrelia</taxon>
    </lineage>
</organism>
<dbReference type="HOGENOM" id="CLU_089887_0_0_12"/>
<keyword evidence="5" id="KW-0472">Membrane</keyword>
<evidence type="ECO:0000256" key="7">
    <source>
        <dbReference type="ARBA" id="ARBA00023237"/>
    </source>
</evidence>
<protein>
    <submittedName>
        <fullName evidence="9">Variable outer membrane protein</fullName>
    </submittedName>
</protein>
<dbReference type="AlphaFoldDB" id="W5T701"/>
<keyword evidence="7" id="KW-0998">Cell outer membrane</keyword>
<name>W5T701_BORHE</name>
<proteinExistence type="inferred from homology"/>
<evidence type="ECO:0000256" key="2">
    <source>
        <dbReference type="ARBA" id="ARBA00004459"/>
    </source>
</evidence>
<comment type="subcellular location">
    <subcellularLocation>
        <location evidence="2">Cell outer membrane</location>
        <topology evidence="2">Lipid-anchor</topology>
    </subcellularLocation>
</comment>
<evidence type="ECO:0000256" key="3">
    <source>
        <dbReference type="ARBA" id="ARBA00008719"/>
    </source>
</evidence>
<comment type="function">
    <text evidence="1">The Vlp and Vsp proteins are antigenically distinct proteins, only one vlp or vsp gene is transcriptionally active at any one time. Switching between these genes is a mechanism of host immune response evasion.</text>
</comment>
<evidence type="ECO:0000256" key="4">
    <source>
        <dbReference type="ARBA" id="ARBA00022729"/>
    </source>
</evidence>
<evidence type="ECO:0000256" key="6">
    <source>
        <dbReference type="ARBA" id="ARBA00023139"/>
    </source>
</evidence>
<dbReference type="GO" id="GO:0009279">
    <property type="term" value="C:cell outer membrane"/>
    <property type="evidence" value="ECO:0007669"/>
    <property type="project" value="UniProtKB-SubCell"/>
</dbReference>
<accession>W5T701</accession>
<comment type="similarity">
    <text evidence="3">Belongs to the variable small protein (Vsp) family.</text>
</comment>
<keyword evidence="6" id="KW-0564">Palmitate</keyword>
<sequence length="229" mass="24386">MWFFIFLLYTWARKEMRKRISAIIMTLFMVFMSCNNGGPELKSDEVAKSDGTVLDLAKISKKIKDASDFAASVKEVHTLVKSVDTLAGAIGKKIKSDGNFDAMAGKNGSLLAGAYNVALDINSKLTVLDGKAGLSSLLKAKITAAKTSGESFSNKLKTEHTDLGKEDASDDNAKAALLVTNATKNKGVTELESLNTAIDELLKAANAAVEAAIKELTAPVKAEKPSQNN</sequence>
<evidence type="ECO:0000256" key="5">
    <source>
        <dbReference type="ARBA" id="ARBA00023136"/>
    </source>
</evidence>
<gene>
    <name evidence="9" type="ORF">BHO_0015801</name>
</gene>
<dbReference type="InterPro" id="IPR001800">
    <property type="entry name" value="Lipoprotein_OspC"/>
</dbReference>